<keyword evidence="2" id="KW-1185">Reference proteome</keyword>
<comment type="caution">
    <text evidence="1">The sequence shown here is derived from an EMBL/GenBank/DDBJ whole genome shotgun (WGS) entry which is preliminary data.</text>
</comment>
<evidence type="ECO:0000313" key="1">
    <source>
        <dbReference type="EMBL" id="MBW0535784.1"/>
    </source>
</evidence>
<protein>
    <submittedName>
        <fullName evidence="1">Uncharacterized protein</fullName>
    </submittedName>
</protein>
<dbReference type="AlphaFoldDB" id="A0A9Q3FAP5"/>
<proteinExistence type="predicted"/>
<reference evidence="1" key="1">
    <citation type="submission" date="2021-03" db="EMBL/GenBank/DDBJ databases">
        <title>Draft genome sequence of rust myrtle Austropuccinia psidii MF-1, a brazilian biotype.</title>
        <authorList>
            <person name="Quecine M.C."/>
            <person name="Pachon D.M.R."/>
            <person name="Bonatelli M.L."/>
            <person name="Correr F.H."/>
            <person name="Franceschini L.M."/>
            <person name="Leite T.F."/>
            <person name="Margarido G.R.A."/>
            <person name="Almeida C.A."/>
            <person name="Ferrarezi J.A."/>
            <person name="Labate C.A."/>
        </authorList>
    </citation>
    <scope>NUCLEOTIDE SEQUENCE</scope>
    <source>
        <strain evidence="1">MF-1</strain>
    </source>
</reference>
<sequence length="120" mass="13306">MPSLFFSPLPLEVTTKDKEKQQSSPDYSLPITNRLKSSFLLELNVQACSSLAITAMPTSSSCTWNPPLLRQTIKPRGPCLPTLGIQKNNYLKAACTKYRAKTVALPSRNFPTSSYLPFPL</sequence>
<dbReference type="EMBL" id="AVOT02040546">
    <property type="protein sequence ID" value="MBW0535784.1"/>
    <property type="molecule type" value="Genomic_DNA"/>
</dbReference>
<name>A0A9Q3FAP5_9BASI</name>
<accession>A0A9Q3FAP5</accession>
<gene>
    <name evidence="1" type="ORF">O181_075499</name>
</gene>
<dbReference type="Proteomes" id="UP000765509">
    <property type="component" value="Unassembled WGS sequence"/>
</dbReference>
<evidence type="ECO:0000313" key="2">
    <source>
        <dbReference type="Proteomes" id="UP000765509"/>
    </source>
</evidence>
<organism evidence="1 2">
    <name type="scientific">Austropuccinia psidii MF-1</name>
    <dbReference type="NCBI Taxonomy" id="1389203"/>
    <lineage>
        <taxon>Eukaryota</taxon>
        <taxon>Fungi</taxon>
        <taxon>Dikarya</taxon>
        <taxon>Basidiomycota</taxon>
        <taxon>Pucciniomycotina</taxon>
        <taxon>Pucciniomycetes</taxon>
        <taxon>Pucciniales</taxon>
        <taxon>Sphaerophragmiaceae</taxon>
        <taxon>Austropuccinia</taxon>
    </lineage>
</organism>